<evidence type="ECO:0000313" key="2">
    <source>
        <dbReference type="EMBL" id="GMM49307.1"/>
    </source>
</evidence>
<dbReference type="EMBL" id="BTGC01000001">
    <property type="protein sequence ID" value="GMM49307.1"/>
    <property type="molecule type" value="Genomic_DNA"/>
</dbReference>
<keyword evidence="3" id="KW-1185">Reference proteome</keyword>
<feature type="chain" id="PRO_5043574016" evidence="1">
    <location>
        <begin position="20"/>
        <end position="76"/>
    </location>
</feature>
<dbReference type="Proteomes" id="UP001362899">
    <property type="component" value="Unassembled WGS sequence"/>
</dbReference>
<organism evidence="2 3">
    <name type="scientific">Starmerella bacillaris</name>
    <name type="common">Yeast</name>
    <name type="synonym">Candida zemplinina</name>
    <dbReference type="NCBI Taxonomy" id="1247836"/>
    <lineage>
        <taxon>Eukaryota</taxon>
        <taxon>Fungi</taxon>
        <taxon>Dikarya</taxon>
        <taxon>Ascomycota</taxon>
        <taxon>Saccharomycotina</taxon>
        <taxon>Dipodascomycetes</taxon>
        <taxon>Dipodascales</taxon>
        <taxon>Trichomonascaceae</taxon>
        <taxon>Starmerella</taxon>
    </lineage>
</organism>
<gene>
    <name evidence="2" type="ORF">DASB73_002650</name>
</gene>
<accession>A0AAV5RDM3</accession>
<protein>
    <submittedName>
        <fullName evidence="2">Uncharacterized protein</fullName>
    </submittedName>
</protein>
<reference evidence="2 3" key="1">
    <citation type="journal article" date="2023" name="Elife">
        <title>Identification of key yeast species and microbe-microbe interactions impacting larval growth of Drosophila in the wild.</title>
        <authorList>
            <person name="Mure A."/>
            <person name="Sugiura Y."/>
            <person name="Maeda R."/>
            <person name="Honda K."/>
            <person name="Sakurai N."/>
            <person name="Takahashi Y."/>
            <person name="Watada M."/>
            <person name="Katoh T."/>
            <person name="Gotoh A."/>
            <person name="Gotoh Y."/>
            <person name="Taniguchi I."/>
            <person name="Nakamura K."/>
            <person name="Hayashi T."/>
            <person name="Katayama T."/>
            <person name="Uemura T."/>
            <person name="Hattori Y."/>
        </authorList>
    </citation>
    <scope>NUCLEOTIDE SEQUENCE [LARGE SCALE GENOMIC DNA]</scope>
    <source>
        <strain evidence="2 3">SB-73</strain>
    </source>
</reference>
<name>A0AAV5RDM3_STABA</name>
<evidence type="ECO:0000256" key="1">
    <source>
        <dbReference type="SAM" id="SignalP"/>
    </source>
</evidence>
<sequence length="76" mass="8749">MITPLFLLILGASAAPTAADQQDSQLSMNEMRDHESKTVEMEARYVYDDGCVECGDGYGSDFYDYDFDYMDDYYRK</sequence>
<evidence type="ECO:0000313" key="3">
    <source>
        <dbReference type="Proteomes" id="UP001362899"/>
    </source>
</evidence>
<proteinExistence type="predicted"/>
<comment type="caution">
    <text evidence="2">The sequence shown here is derived from an EMBL/GenBank/DDBJ whole genome shotgun (WGS) entry which is preliminary data.</text>
</comment>
<dbReference type="AlphaFoldDB" id="A0AAV5RDM3"/>
<feature type="signal peptide" evidence="1">
    <location>
        <begin position="1"/>
        <end position="19"/>
    </location>
</feature>
<keyword evidence="1" id="KW-0732">Signal</keyword>